<dbReference type="EMBL" id="CP049933">
    <property type="protein sequence ID" value="QIM17914.1"/>
    <property type="molecule type" value="Genomic_DNA"/>
</dbReference>
<sequence length="765" mass="80108">MAVSDLVFTPSRSVAGAGTFDYSITPYFQGNYWVEIDIDGNGSYTDPVDRRIQQGADGSGAYETEFDGIDGEGNPIDECGQMRARIYYDRLGEIHVVQRDVEVRGGGIELIRQNGPGAPNDTIYWDDTQLDPNRQTTTPEPNGTAGIASTGGVHGWQRVAGAAPVSWGDARSIDDWTYVPITQGTGEIAIDGRCLSVTKTTDAISEAVQGDIATYTVSVANTGTGDYTEADPAIIVDDMTSLLDDATFNDDAVASDGSLTFADNKLTWTGPLPSGDTVTLTYSVTITNAGDHQMKNVVSVTPEQCLSGDARCTAITETPLPHIVPSKSSDPASGTTLAAGEELIYTLSFTNDGASAGPIDSTDDLTAVLDDADVTVEPVSDTSGITATRTGTSLRIIGDLAPNTTAHITYTVKVRGSSDRGDGQLRNILIPDDEVGGCTGTDCETQHKVGELDVWKTVDPASGTTVPAGEVLTYKLHFSNRGEAPMPVDHEDVLAGILDDADVTSAPVASDAALSASAITEGRFGVTGVLKPGQVVTVTYQVTVRADDARGDGVLANFLVPRGGDPVCDANNRTCTANPVGAVSVVKTSDPASGSAVTEGEQVTYTLTFMNTSPAGSSPAPVSFTDHMTDVLDDATFDGRPVSSAKSITASFADEKITINGELGQGETATVTYTVRVKSYVDQGNRRLGNVVAHTGMDPICVVGSKLCTQHDILSTTLSHTGGEGQMPIIVGATALFVLGSGAFVFARIRRRKTVQQLNNSTLLD</sequence>
<feature type="transmembrane region" description="Helical" evidence="1">
    <location>
        <begin position="727"/>
        <end position="747"/>
    </location>
</feature>
<name>A0ABX6JY94_9MICO</name>
<keyword evidence="4" id="KW-1185">Reference proteome</keyword>
<dbReference type="InterPro" id="IPR013783">
    <property type="entry name" value="Ig-like_fold"/>
</dbReference>
<feature type="domain" description="DUF7927" evidence="2">
    <location>
        <begin position="324"/>
        <end position="433"/>
    </location>
</feature>
<gene>
    <name evidence="3" type="ORF">G7066_03015</name>
</gene>
<dbReference type="Gene3D" id="2.60.40.10">
    <property type="entry name" value="Immunoglobulins"/>
    <property type="match status" value="1"/>
</dbReference>
<dbReference type="RefSeq" id="WP_166328923.1">
    <property type="nucleotide sequence ID" value="NZ_CP049933.1"/>
</dbReference>
<keyword evidence="1" id="KW-0472">Membrane</keyword>
<organism evidence="3 4">
    <name type="scientific">Leucobacter coleopterorum</name>
    <dbReference type="NCBI Taxonomy" id="2714933"/>
    <lineage>
        <taxon>Bacteria</taxon>
        <taxon>Bacillati</taxon>
        <taxon>Actinomycetota</taxon>
        <taxon>Actinomycetes</taxon>
        <taxon>Micrococcales</taxon>
        <taxon>Microbacteriaceae</taxon>
        <taxon>Leucobacter</taxon>
    </lineage>
</organism>
<feature type="domain" description="DUF7927" evidence="2">
    <location>
        <begin position="196"/>
        <end position="314"/>
    </location>
</feature>
<reference evidence="3 4" key="1">
    <citation type="submission" date="2020-03" db="EMBL/GenBank/DDBJ databases">
        <title>Leucobacter sp. nov., isolated from beetles.</title>
        <authorList>
            <person name="Hyun D.-W."/>
            <person name="Bae J.-W."/>
        </authorList>
    </citation>
    <scope>NUCLEOTIDE SEQUENCE [LARGE SCALE GENOMIC DNA]</scope>
    <source>
        <strain evidence="3 4">HDW9A</strain>
    </source>
</reference>
<dbReference type="InterPro" id="IPR057687">
    <property type="entry name" value="DUF7927"/>
</dbReference>
<protein>
    <submittedName>
        <fullName evidence="3">DUF11 domain-containing protein</fullName>
    </submittedName>
</protein>
<evidence type="ECO:0000259" key="2">
    <source>
        <dbReference type="Pfam" id="PF25549"/>
    </source>
</evidence>
<evidence type="ECO:0000313" key="3">
    <source>
        <dbReference type="EMBL" id="QIM17914.1"/>
    </source>
</evidence>
<evidence type="ECO:0000313" key="4">
    <source>
        <dbReference type="Proteomes" id="UP000503441"/>
    </source>
</evidence>
<proteinExistence type="predicted"/>
<feature type="domain" description="DUF7927" evidence="2">
    <location>
        <begin position="451"/>
        <end position="580"/>
    </location>
</feature>
<accession>A0ABX6JY94</accession>
<feature type="domain" description="DUF7927" evidence="2">
    <location>
        <begin position="583"/>
        <end position="713"/>
    </location>
</feature>
<keyword evidence="1" id="KW-0812">Transmembrane</keyword>
<dbReference type="Proteomes" id="UP000503441">
    <property type="component" value="Chromosome"/>
</dbReference>
<keyword evidence="1" id="KW-1133">Transmembrane helix</keyword>
<evidence type="ECO:0000256" key="1">
    <source>
        <dbReference type="SAM" id="Phobius"/>
    </source>
</evidence>
<dbReference type="Pfam" id="PF25549">
    <property type="entry name" value="DUF7927"/>
    <property type="match status" value="4"/>
</dbReference>